<sequence length="134" mass="14930">MRFSGKQALRIWGVLDLFQVAWYSLNSWHAGRIPYWSDLSSTLALHDQLGTSLSSAGLLAWTVHLSIAVTGVLFVLGYRPARYLGLAQIPLRLFFLYPSVSLLLPLAGHVPGLVMLVLVIGSELLKGWSLWRRV</sequence>
<keyword evidence="3" id="KW-1185">Reference proteome</keyword>
<evidence type="ECO:0000256" key="1">
    <source>
        <dbReference type="SAM" id="Phobius"/>
    </source>
</evidence>
<dbReference type="RefSeq" id="WP_215371696.1">
    <property type="nucleotide sequence ID" value="NZ_JAGTIS010000002.1"/>
</dbReference>
<accession>A0ABS5XH34</accession>
<keyword evidence="1" id="KW-1133">Transmembrane helix</keyword>
<proteinExistence type="predicted"/>
<protein>
    <submittedName>
        <fullName evidence="2">Uncharacterized protein</fullName>
    </submittedName>
</protein>
<keyword evidence="1" id="KW-0472">Membrane</keyword>
<comment type="caution">
    <text evidence="2">The sequence shown here is derived from an EMBL/GenBank/DDBJ whole genome shotgun (WGS) entry which is preliminary data.</text>
</comment>
<name>A0ABS5XH34_9GAMM</name>
<gene>
    <name evidence="2" type="ORF">J7302_05830</name>
</gene>
<dbReference type="Proteomes" id="UP001519667">
    <property type="component" value="Unassembled WGS sequence"/>
</dbReference>
<evidence type="ECO:0000313" key="2">
    <source>
        <dbReference type="EMBL" id="MBT8765647.1"/>
    </source>
</evidence>
<reference evidence="2 3" key="1">
    <citation type="submission" date="2021-04" db="EMBL/GenBank/DDBJ databases">
        <title>Pseudomonas boanensis sp. nov., a bacterium isolated from river water used for household purposes in Boane District, Mozambique.</title>
        <authorList>
            <person name="Nicklasson M."/>
            <person name="Martin-Rodriguez A.J."/>
            <person name="Thorell K."/>
            <person name="Neves L."/>
            <person name="Mussagy A."/>
            <person name="Rydberg H.A."/>
            <person name="Hernroth B."/>
            <person name="Svensson-Stadler L."/>
            <person name="Sjoling A."/>
        </authorList>
    </citation>
    <scope>NUCLEOTIDE SEQUENCE [LARGE SCALE GENOMIC DNA]</scope>
    <source>
        <strain evidence="2 3">DB1</strain>
    </source>
</reference>
<feature type="transmembrane region" description="Helical" evidence="1">
    <location>
        <begin position="58"/>
        <end position="77"/>
    </location>
</feature>
<organism evidence="2 3">
    <name type="scientific">Metapseudomonas boanensis</name>
    <dbReference type="NCBI Taxonomy" id="2822138"/>
    <lineage>
        <taxon>Bacteria</taxon>
        <taxon>Pseudomonadati</taxon>
        <taxon>Pseudomonadota</taxon>
        <taxon>Gammaproteobacteria</taxon>
        <taxon>Pseudomonadales</taxon>
        <taxon>Pseudomonadaceae</taxon>
        <taxon>Metapseudomonas</taxon>
    </lineage>
</organism>
<evidence type="ECO:0000313" key="3">
    <source>
        <dbReference type="Proteomes" id="UP001519667"/>
    </source>
</evidence>
<dbReference type="EMBL" id="JAGTIS010000002">
    <property type="protein sequence ID" value="MBT8765647.1"/>
    <property type="molecule type" value="Genomic_DNA"/>
</dbReference>
<keyword evidence="1" id="KW-0812">Transmembrane</keyword>